<proteinExistence type="predicted"/>
<accession>A0ABR0K3P2</accession>
<name>A0ABR0K3P2_9EURO</name>
<sequence length="276" mass="31060">MHQGFGPCVIIDASPQSAKICSVLDGRQSRVRRFQLKDALAKESLPLLCSYADKSRSKSKIVPGLQFVNDDNKPADCLLEHQSVQCNVQYNASSEELYVLPQCYKMGPQRLDESSLSRVRAVRDKANEDVTSTCSSDSESTTEEMAIPAVASSSTSSSTPNCNKFAKKQPYYSLANNGDEITFTDKNMHPATGSVPEQYLVCYPTFNVRSNALWKLPGSYTLGRQRLSEESLKRLDEIWYKCDRECLTMELKRYCERVIKMQEEASNTASRWCIVL</sequence>
<dbReference type="EMBL" id="JAVRRG010000104">
    <property type="protein sequence ID" value="KAK5085124.1"/>
    <property type="molecule type" value="Genomic_DNA"/>
</dbReference>
<comment type="caution">
    <text evidence="1">The sequence shown here is derived from an EMBL/GenBank/DDBJ whole genome shotgun (WGS) entry which is preliminary data.</text>
</comment>
<keyword evidence="2" id="KW-1185">Reference proteome</keyword>
<evidence type="ECO:0000313" key="2">
    <source>
        <dbReference type="Proteomes" id="UP001345013"/>
    </source>
</evidence>
<dbReference type="Proteomes" id="UP001345013">
    <property type="component" value="Unassembled WGS sequence"/>
</dbReference>
<reference evidence="1 2" key="1">
    <citation type="submission" date="2023-08" db="EMBL/GenBank/DDBJ databases">
        <title>Black Yeasts Isolated from many extreme environments.</title>
        <authorList>
            <person name="Coleine C."/>
            <person name="Stajich J.E."/>
            <person name="Selbmann L."/>
        </authorList>
    </citation>
    <scope>NUCLEOTIDE SEQUENCE [LARGE SCALE GENOMIC DNA]</scope>
    <source>
        <strain evidence="1 2">CCFEE 5885</strain>
    </source>
</reference>
<evidence type="ECO:0000313" key="1">
    <source>
        <dbReference type="EMBL" id="KAK5085124.1"/>
    </source>
</evidence>
<gene>
    <name evidence="1" type="ORF">LTR24_007195</name>
</gene>
<protein>
    <submittedName>
        <fullName evidence="1">Uncharacterized protein</fullName>
    </submittedName>
</protein>
<organism evidence="1 2">
    <name type="scientific">Lithohypha guttulata</name>
    <dbReference type="NCBI Taxonomy" id="1690604"/>
    <lineage>
        <taxon>Eukaryota</taxon>
        <taxon>Fungi</taxon>
        <taxon>Dikarya</taxon>
        <taxon>Ascomycota</taxon>
        <taxon>Pezizomycotina</taxon>
        <taxon>Eurotiomycetes</taxon>
        <taxon>Chaetothyriomycetidae</taxon>
        <taxon>Chaetothyriales</taxon>
        <taxon>Trichomeriaceae</taxon>
        <taxon>Lithohypha</taxon>
    </lineage>
</organism>